<comment type="subcellular location">
    <subcellularLocation>
        <location evidence="1 10">Mitochondrion inner membrane</location>
    </subcellularLocation>
</comment>
<protein>
    <recommendedName>
        <fullName evidence="10">ATP synthase subunit d, mitochondrial</fullName>
    </recommendedName>
</protein>
<evidence type="ECO:0000256" key="9">
    <source>
        <dbReference type="ARBA" id="ARBA00023136"/>
    </source>
</evidence>
<evidence type="ECO:0000256" key="4">
    <source>
        <dbReference type="ARBA" id="ARBA00022547"/>
    </source>
</evidence>
<evidence type="ECO:0000256" key="11">
    <source>
        <dbReference type="SAM" id="Coils"/>
    </source>
</evidence>
<dbReference type="InterPro" id="IPR008689">
    <property type="entry name" value="ATP_synth_F0_dsu_mt"/>
</dbReference>
<comment type="similarity">
    <text evidence="2 10">Belongs to the ATPase d subunit family.</text>
</comment>
<evidence type="ECO:0000256" key="8">
    <source>
        <dbReference type="ARBA" id="ARBA00023128"/>
    </source>
</evidence>
<evidence type="ECO:0000256" key="5">
    <source>
        <dbReference type="ARBA" id="ARBA00022781"/>
    </source>
</evidence>
<keyword evidence="6 10" id="KW-0999">Mitochondrion inner membrane</keyword>
<dbReference type="GO" id="GO:0045259">
    <property type="term" value="C:proton-transporting ATP synthase complex"/>
    <property type="evidence" value="ECO:0007669"/>
    <property type="project" value="UniProtKB-KW"/>
</dbReference>
<dbReference type="EMBL" id="GADI01006139">
    <property type="protein sequence ID" value="JAA67669.1"/>
    <property type="molecule type" value="mRNA"/>
</dbReference>
<keyword evidence="3 10" id="KW-0813">Transport</keyword>
<sequence>MAAKRIAKSAFNWTAFAERVPEEQQHLYQAFKARSDGYLRKVFSYPENPPAIDFAMYRSRLSNPALVDHFEKSYKSFTVPFPKEHLSPQIDAEERQAKDEVEGFIRESKERIEEYKQQLLKFQAMIPAAHMTLEDYADYFPEHALNVDKPTYWPHDGVFEEYDKLPDEAGHH</sequence>
<dbReference type="GO" id="GO:0005743">
    <property type="term" value="C:mitochondrial inner membrane"/>
    <property type="evidence" value="ECO:0007669"/>
    <property type="project" value="UniProtKB-SubCell"/>
</dbReference>
<dbReference type="PANTHER" id="PTHR12700">
    <property type="entry name" value="ATP SYNTHASE SUBUNIT D, MITOCHONDRIAL"/>
    <property type="match status" value="1"/>
</dbReference>
<keyword evidence="11" id="KW-0175">Coiled coil</keyword>
<reference evidence="12" key="1">
    <citation type="submission" date="2012-12" db="EMBL/GenBank/DDBJ databases">
        <title>Identification and characterization of a phenylalanine ammonia-lyase gene family in Isatis indigotica Fort.</title>
        <authorList>
            <person name="Liu Q."/>
            <person name="Chen J."/>
            <person name="Zhou X."/>
            <person name="Di P."/>
            <person name="Xiao Y."/>
            <person name="Xuan H."/>
            <person name="Zhang L."/>
            <person name="Chen W."/>
        </authorList>
    </citation>
    <scope>NUCLEOTIDE SEQUENCE</scope>
    <source>
        <tissue evidence="12">Salivary gland</tissue>
    </source>
</reference>
<keyword evidence="9 10" id="KW-0472">Membrane</keyword>
<dbReference type="Pfam" id="PF05873">
    <property type="entry name" value="Mt_ATP-synt_D"/>
    <property type="match status" value="1"/>
</dbReference>
<dbReference type="GO" id="GO:0015078">
    <property type="term" value="F:proton transmembrane transporter activity"/>
    <property type="evidence" value="ECO:0007669"/>
    <property type="project" value="InterPro"/>
</dbReference>
<evidence type="ECO:0000313" key="12">
    <source>
        <dbReference type="EMBL" id="JAA67669.1"/>
    </source>
</evidence>
<organism evidence="12">
    <name type="scientific">Ixodes ricinus</name>
    <name type="common">Common tick</name>
    <name type="synonym">Acarus ricinus</name>
    <dbReference type="NCBI Taxonomy" id="34613"/>
    <lineage>
        <taxon>Eukaryota</taxon>
        <taxon>Metazoa</taxon>
        <taxon>Ecdysozoa</taxon>
        <taxon>Arthropoda</taxon>
        <taxon>Chelicerata</taxon>
        <taxon>Arachnida</taxon>
        <taxon>Acari</taxon>
        <taxon>Parasitiformes</taxon>
        <taxon>Ixodida</taxon>
        <taxon>Ixodoidea</taxon>
        <taxon>Ixodidae</taxon>
        <taxon>Ixodinae</taxon>
        <taxon>Ixodes</taxon>
    </lineage>
</organism>
<comment type="function">
    <text evidence="10">Mitochondrial membrane ATP synthase (F(1)F(0) ATP synthase or Complex V) produces ATP from ADP in the presence of a proton gradient across the membrane which is generated by electron transport complexes of the respiratory chain. F-type ATPases consist of two structural domains, F(1) - containing the extramembraneous catalytic core, and F(0) - containing the membrane proton channel, linked together by a central stalk and a peripheral stalk. During catalysis, ATP synthesis in the catalytic domain of F(1) is coupled via a rotary mechanism of the central stalk subunits to proton translocation.</text>
</comment>
<proteinExistence type="evidence at transcript level"/>
<evidence type="ECO:0000256" key="7">
    <source>
        <dbReference type="ARBA" id="ARBA00023065"/>
    </source>
</evidence>
<name>A0A0K8RB29_IXORI</name>
<keyword evidence="8 10" id="KW-0496">Mitochondrion</keyword>
<evidence type="ECO:0000256" key="3">
    <source>
        <dbReference type="ARBA" id="ARBA00022448"/>
    </source>
</evidence>
<dbReference type="PIRSF" id="PIRSF005514">
    <property type="entry name" value="ATPase_F0_D_mt"/>
    <property type="match status" value="1"/>
</dbReference>
<dbReference type="SUPFAM" id="SSF161065">
    <property type="entry name" value="ATP synthase D chain-like"/>
    <property type="match status" value="1"/>
</dbReference>
<keyword evidence="4" id="KW-0138">CF(0)</keyword>
<evidence type="ECO:0000256" key="10">
    <source>
        <dbReference type="PIRNR" id="PIRNR005514"/>
    </source>
</evidence>
<keyword evidence="7 10" id="KW-0406">Ion transport</keyword>
<accession>A0A0K8RB29</accession>
<evidence type="ECO:0000256" key="6">
    <source>
        <dbReference type="ARBA" id="ARBA00022792"/>
    </source>
</evidence>
<evidence type="ECO:0000256" key="1">
    <source>
        <dbReference type="ARBA" id="ARBA00004273"/>
    </source>
</evidence>
<dbReference type="Gene3D" id="6.10.280.70">
    <property type="match status" value="1"/>
</dbReference>
<dbReference type="AlphaFoldDB" id="A0A0K8RB29"/>
<dbReference type="GO" id="GO:0015986">
    <property type="term" value="P:proton motive force-driven ATP synthesis"/>
    <property type="evidence" value="ECO:0007669"/>
    <property type="project" value="UniProtKB-UniRule"/>
</dbReference>
<feature type="coiled-coil region" evidence="11">
    <location>
        <begin position="98"/>
        <end position="125"/>
    </location>
</feature>
<evidence type="ECO:0000256" key="2">
    <source>
        <dbReference type="ARBA" id="ARBA00006842"/>
    </source>
</evidence>
<dbReference type="InterPro" id="IPR036228">
    <property type="entry name" value="ATP_synth_F0_dsu_sf_mt"/>
</dbReference>
<keyword evidence="5 10" id="KW-0375">Hydrogen ion transport</keyword>